<sequence>MKMKKIVTTSFVALSVLALAACGAPESTSKDSDAKKVGVLQIVQHGSLDAAYEGFKEGLAEGGYKEGENLVIDYQNAQNNQDNLKSMSEKLVKDKSDLLLGIATPAAQSLANETQDIPIVVTAVTDLAEAKLVDSNEKPGRNVTGTTDMVPDISKQTDLLLSIIDNPKTIGIMYNAGEANSKIQANLAKEALEKAGVKVKELTANTTNDVQQVTTSLAKDVDGIYIPTDNTFASAATVVGEVAKETKTPIVAASIEQVEAGGLATYGIDYESLGKQTGLMAAKILDGDATPSTMPVEFANELKLVVNEDMAEALGIDPASIKAPE</sequence>
<feature type="chain" id="PRO_5038784065" evidence="1">
    <location>
        <begin position="21"/>
        <end position="325"/>
    </location>
</feature>
<dbReference type="RefSeq" id="WP_016175510.1">
    <property type="nucleotide sequence ID" value="NZ_KE136389.1"/>
</dbReference>
<dbReference type="STRING" id="41997.RV16_GL000644"/>
<proteinExistence type="predicted"/>
<keyword evidence="1" id="KW-0732">Signal</keyword>
<dbReference type="Pfam" id="PF04392">
    <property type="entry name" value="ABC_sub_bind"/>
    <property type="match status" value="1"/>
</dbReference>
<dbReference type="InterPro" id="IPR007487">
    <property type="entry name" value="ABC_transpt-TYRBP-like"/>
</dbReference>
<dbReference type="HOGENOM" id="CLU_058196_0_0_9"/>
<dbReference type="eggNOG" id="COG2984">
    <property type="taxonomic scope" value="Bacteria"/>
</dbReference>
<gene>
    <name evidence="2" type="ORF">OMQ_01721</name>
</gene>
<dbReference type="AlphaFoldDB" id="S0J5P3"/>
<evidence type="ECO:0000313" key="3">
    <source>
        <dbReference type="Proteomes" id="UP000014136"/>
    </source>
</evidence>
<dbReference type="InterPro" id="IPR028082">
    <property type="entry name" value="Peripla_BP_I"/>
</dbReference>
<dbReference type="PROSITE" id="PS51257">
    <property type="entry name" value="PROKAR_LIPOPROTEIN"/>
    <property type="match status" value="1"/>
</dbReference>
<accession>S0J5P3</accession>
<name>S0J5P3_9ENTE</name>
<comment type="caution">
    <text evidence="2">The sequence shown here is derived from an EMBL/GenBank/DDBJ whole genome shotgun (WGS) entry which is preliminary data.</text>
</comment>
<dbReference type="PANTHER" id="PTHR35271">
    <property type="entry name" value="ABC TRANSPORTER, SUBSTRATE-BINDING LIPOPROTEIN-RELATED"/>
    <property type="match status" value="1"/>
</dbReference>
<dbReference type="Gene3D" id="3.40.50.2300">
    <property type="match status" value="2"/>
</dbReference>
<dbReference type="Proteomes" id="UP000014136">
    <property type="component" value="Unassembled WGS sequence"/>
</dbReference>
<dbReference type="PATRIC" id="fig|1139996.3.peg.1710"/>
<keyword evidence="3" id="KW-1185">Reference proteome</keyword>
<evidence type="ECO:0000256" key="1">
    <source>
        <dbReference type="SAM" id="SignalP"/>
    </source>
</evidence>
<reference evidence="2 3" key="1">
    <citation type="submission" date="2013-03" db="EMBL/GenBank/DDBJ databases">
        <title>The Genome Sequence of Enterococcus saccharolyticus ATCC_43076 (Illumina only assembly).</title>
        <authorList>
            <consortium name="The Broad Institute Genomics Platform"/>
            <consortium name="The Broad Institute Genome Sequencing Center for Infectious Disease"/>
            <person name="Earl A."/>
            <person name="Russ C."/>
            <person name="Gilmore M."/>
            <person name="Surin D."/>
            <person name="Walker B."/>
            <person name="Young S."/>
            <person name="Zeng Q."/>
            <person name="Gargeya S."/>
            <person name="Fitzgerald M."/>
            <person name="Haas B."/>
            <person name="Abouelleil A."/>
            <person name="Allen A.W."/>
            <person name="Alvarado L."/>
            <person name="Arachchi H.M."/>
            <person name="Berlin A.M."/>
            <person name="Chapman S.B."/>
            <person name="Gainer-Dewar J."/>
            <person name="Goldberg J."/>
            <person name="Griggs A."/>
            <person name="Gujja S."/>
            <person name="Hansen M."/>
            <person name="Howarth C."/>
            <person name="Imamovic A."/>
            <person name="Ireland A."/>
            <person name="Larimer J."/>
            <person name="McCowan C."/>
            <person name="Murphy C."/>
            <person name="Pearson M."/>
            <person name="Poon T.W."/>
            <person name="Priest M."/>
            <person name="Roberts A."/>
            <person name="Saif S."/>
            <person name="Shea T."/>
            <person name="Sisk P."/>
            <person name="Sykes S."/>
            <person name="Wortman J."/>
            <person name="Nusbaum C."/>
            <person name="Birren B."/>
        </authorList>
    </citation>
    <scope>NUCLEOTIDE SEQUENCE [LARGE SCALE GENOMIC DNA]</scope>
    <source>
        <strain evidence="2 3">ATCC 43076</strain>
    </source>
</reference>
<dbReference type="SUPFAM" id="SSF53822">
    <property type="entry name" value="Periplasmic binding protein-like I"/>
    <property type="match status" value="1"/>
</dbReference>
<protein>
    <submittedName>
        <fullName evidence="2">ABC transporter substrate-binding protein</fullName>
    </submittedName>
</protein>
<dbReference type="EMBL" id="AHYT01000008">
    <property type="protein sequence ID" value="EOT28209.1"/>
    <property type="molecule type" value="Genomic_DNA"/>
</dbReference>
<feature type="signal peptide" evidence="1">
    <location>
        <begin position="1"/>
        <end position="20"/>
    </location>
</feature>
<organism evidence="2 3">
    <name type="scientific">Enterococcus saccharolyticus subsp. saccharolyticus ATCC 43076</name>
    <dbReference type="NCBI Taxonomy" id="1139996"/>
    <lineage>
        <taxon>Bacteria</taxon>
        <taxon>Bacillati</taxon>
        <taxon>Bacillota</taxon>
        <taxon>Bacilli</taxon>
        <taxon>Lactobacillales</taxon>
        <taxon>Enterococcaceae</taxon>
        <taxon>Enterococcus</taxon>
    </lineage>
</organism>
<dbReference type="PANTHER" id="PTHR35271:SF1">
    <property type="entry name" value="ABC TRANSPORTER, SUBSTRATE-BINDING LIPOPROTEIN"/>
    <property type="match status" value="1"/>
</dbReference>
<dbReference type="OrthoDB" id="9776955at2"/>
<evidence type="ECO:0000313" key="2">
    <source>
        <dbReference type="EMBL" id="EOT28209.1"/>
    </source>
</evidence>
<dbReference type="CDD" id="cd06325">
    <property type="entry name" value="PBP1_ABC_unchar_transporter"/>
    <property type="match status" value="1"/>
</dbReference>